<evidence type="ECO:0000313" key="1">
    <source>
        <dbReference type="EMBL" id="MCE3215212.1"/>
    </source>
</evidence>
<feature type="non-terminal residue" evidence="1">
    <location>
        <position position="142"/>
    </location>
</feature>
<dbReference type="EMBL" id="JACEIK010010495">
    <property type="protein sequence ID" value="MCE3215212.1"/>
    <property type="molecule type" value="Genomic_DNA"/>
</dbReference>
<comment type="caution">
    <text evidence="1">The sequence shown here is derived from an EMBL/GenBank/DDBJ whole genome shotgun (WGS) entry which is preliminary data.</text>
</comment>
<dbReference type="Proteomes" id="UP000823775">
    <property type="component" value="Unassembled WGS sequence"/>
</dbReference>
<keyword evidence="2" id="KW-1185">Reference proteome</keyword>
<dbReference type="PANTHER" id="PTHR37610:SF6">
    <property type="entry name" value="GAG-POLYPEPTIDE OF LTR COPIA-TYPE-RELATED"/>
    <property type="match status" value="1"/>
</dbReference>
<evidence type="ECO:0000313" key="2">
    <source>
        <dbReference type="Proteomes" id="UP000823775"/>
    </source>
</evidence>
<sequence>MAWCCSRSCAKLPPLCHERFLVVFDGMNKGKRARFCSSSSLEIDVTLAGSLWLRFDTNEYIDKGNSSSGVNVAVDLIVGVSDGTLIPFTIEPSHPYYLHPSDSPGIANDMVLAWILKSLELEIKESVIYTKIEEKLWKDIER</sequence>
<organism evidence="1 2">
    <name type="scientific">Datura stramonium</name>
    <name type="common">Jimsonweed</name>
    <name type="synonym">Common thornapple</name>
    <dbReference type="NCBI Taxonomy" id="4076"/>
    <lineage>
        <taxon>Eukaryota</taxon>
        <taxon>Viridiplantae</taxon>
        <taxon>Streptophyta</taxon>
        <taxon>Embryophyta</taxon>
        <taxon>Tracheophyta</taxon>
        <taxon>Spermatophyta</taxon>
        <taxon>Magnoliopsida</taxon>
        <taxon>eudicotyledons</taxon>
        <taxon>Gunneridae</taxon>
        <taxon>Pentapetalae</taxon>
        <taxon>asterids</taxon>
        <taxon>lamiids</taxon>
        <taxon>Solanales</taxon>
        <taxon>Solanaceae</taxon>
        <taxon>Solanoideae</taxon>
        <taxon>Datureae</taxon>
        <taxon>Datura</taxon>
    </lineage>
</organism>
<gene>
    <name evidence="1" type="ORF">HAX54_001284</name>
</gene>
<proteinExistence type="predicted"/>
<protein>
    <submittedName>
        <fullName evidence="1">Uncharacterized protein</fullName>
    </submittedName>
</protein>
<accession>A0ABS8WV70</accession>
<reference evidence="1 2" key="1">
    <citation type="journal article" date="2021" name="BMC Genomics">
        <title>Datura genome reveals duplications of psychoactive alkaloid biosynthetic genes and high mutation rate following tissue culture.</title>
        <authorList>
            <person name="Rajewski A."/>
            <person name="Carter-House D."/>
            <person name="Stajich J."/>
            <person name="Litt A."/>
        </authorList>
    </citation>
    <scope>NUCLEOTIDE SEQUENCE [LARGE SCALE GENOMIC DNA]</scope>
    <source>
        <strain evidence="1">AR-01</strain>
    </source>
</reference>
<dbReference type="PANTHER" id="PTHR37610">
    <property type="entry name" value="CCHC-TYPE DOMAIN-CONTAINING PROTEIN"/>
    <property type="match status" value="1"/>
</dbReference>
<name>A0ABS8WV70_DATST</name>